<dbReference type="PANTHER" id="PTHR10623">
    <property type="entry name" value="MICROTUBULE-ASSOCIATED PROTEIN RP/EB FAMILY MEMBER"/>
    <property type="match status" value="1"/>
</dbReference>
<dbReference type="GO" id="GO:0030473">
    <property type="term" value="P:nuclear migration along microtubule"/>
    <property type="evidence" value="ECO:0007669"/>
    <property type="project" value="UniProtKB-ARBA"/>
</dbReference>
<feature type="region of interest" description="Disordered" evidence="10">
    <location>
        <begin position="1"/>
        <end position="40"/>
    </location>
</feature>
<evidence type="ECO:0000256" key="9">
    <source>
        <dbReference type="PROSITE-ProRule" id="PRU00576"/>
    </source>
</evidence>
<evidence type="ECO:0000256" key="10">
    <source>
        <dbReference type="SAM" id="MobiDB-lite"/>
    </source>
</evidence>
<proteinExistence type="inferred from homology"/>
<dbReference type="SUPFAM" id="SSF47576">
    <property type="entry name" value="Calponin-homology domain, CH-domain"/>
    <property type="match status" value="1"/>
</dbReference>
<dbReference type="GO" id="GO:0035372">
    <property type="term" value="P:protein localization to microtubule"/>
    <property type="evidence" value="ECO:0007669"/>
    <property type="project" value="UniProtKB-ARBA"/>
</dbReference>
<feature type="compositionally biased region" description="Polar residues" evidence="10">
    <location>
        <begin position="12"/>
        <end position="22"/>
    </location>
</feature>
<name>A0A4S4L6S2_9AGAM</name>
<dbReference type="OrthoDB" id="2119228at2759"/>
<dbReference type="SUPFAM" id="SSF140612">
    <property type="entry name" value="EB1 dimerisation domain-like"/>
    <property type="match status" value="1"/>
</dbReference>
<dbReference type="InterPro" id="IPR036872">
    <property type="entry name" value="CH_dom_sf"/>
</dbReference>
<feature type="domain" description="EB1 C-terminal" evidence="11">
    <location>
        <begin position="521"/>
        <end position="597"/>
    </location>
</feature>
<evidence type="ECO:0000313" key="12">
    <source>
        <dbReference type="EMBL" id="THH07109.1"/>
    </source>
</evidence>
<gene>
    <name evidence="12" type="ORF">EW145_g3612</name>
</gene>
<keyword evidence="3" id="KW-0963">Cytoplasm</keyword>
<keyword evidence="4" id="KW-0132">Cell division</keyword>
<evidence type="ECO:0000256" key="2">
    <source>
        <dbReference type="ARBA" id="ARBA00010729"/>
    </source>
</evidence>
<dbReference type="Proteomes" id="UP000308199">
    <property type="component" value="Unassembled WGS sequence"/>
</dbReference>
<reference evidence="12 13" key="1">
    <citation type="submission" date="2019-02" db="EMBL/GenBank/DDBJ databases">
        <title>Genome sequencing of the rare red list fungi Phellinidium pouzarii.</title>
        <authorList>
            <person name="Buettner E."/>
            <person name="Kellner H."/>
        </authorList>
    </citation>
    <scope>NUCLEOTIDE SEQUENCE [LARGE SCALE GENOMIC DNA]</scope>
    <source>
        <strain evidence="12 13">DSM 108285</strain>
    </source>
</reference>
<keyword evidence="8" id="KW-0131">Cell cycle</keyword>
<keyword evidence="5 9" id="KW-0493">Microtubule</keyword>
<evidence type="ECO:0000256" key="3">
    <source>
        <dbReference type="ARBA" id="ARBA00022490"/>
    </source>
</evidence>
<accession>A0A4S4L6S2</accession>
<dbReference type="InterPro" id="IPR036133">
    <property type="entry name" value="EB1_C_sf"/>
</dbReference>
<dbReference type="EMBL" id="SGPK01000159">
    <property type="protein sequence ID" value="THH07109.1"/>
    <property type="molecule type" value="Genomic_DNA"/>
</dbReference>
<keyword evidence="7" id="KW-0206">Cytoskeleton</keyword>
<dbReference type="GO" id="GO:0051233">
    <property type="term" value="C:spindle midzone"/>
    <property type="evidence" value="ECO:0007669"/>
    <property type="project" value="UniProtKB-ARBA"/>
</dbReference>
<dbReference type="FunFam" id="1.20.5.1430:FF:000005">
    <property type="entry name" value="Eb1, isoform E"/>
    <property type="match status" value="1"/>
</dbReference>
<dbReference type="InterPro" id="IPR004953">
    <property type="entry name" value="EB1_C"/>
</dbReference>
<comment type="subcellular location">
    <subcellularLocation>
        <location evidence="1">Cytoplasm</location>
        <location evidence="1">Cytoskeleton</location>
    </subcellularLocation>
</comment>
<dbReference type="AlphaFoldDB" id="A0A4S4L6S2"/>
<protein>
    <recommendedName>
        <fullName evidence="11">EB1 C-terminal domain-containing protein</fullName>
    </recommendedName>
</protein>
<dbReference type="GO" id="GO:0072686">
    <property type="term" value="C:mitotic spindle"/>
    <property type="evidence" value="ECO:0007669"/>
    <property type="project" value="UniProtKB-ARBA"/>
</dbReference>
<dbReference type="GO" id="GO:0051301">
    <property type="term" value="P:cell division"/>
    <property type="evidence" value="ECO:0007669"/>
    <property type="project" value="UniProtKB-KW"/>
</dbReference>
<dbReference type="Gene3D" id="1.20.5.1430">
    <property type="match status" value="1"/>
</dbReference>
<evidence type="ECO:0000259" key="11">
    <source>
        <dbReference type="PROSITE" id="PS51230"/>
    </source>
</evidence>
<dbReference type="InterPro" id="IPR019510">
    <property type="entry name" value="AKAP7-like_phosphoesterase"/>
</dbReference>
<dbReference type="Pfam" id="PF03271">
    <property type="entry name" value="EB1"/>
    <property type="match status" value="1"/>
</dbReference>
<keyword evidence="6" id="KW-0498">Mitosis</keyword>
<dbReference type="InterPro" id="IPR027328">
    <property type="entry name" value="MAPRE"/>
</dbReference>
<comment type="caution">
    <text evidence="12">The sequence shown here is derived from an EMBL/GenBank/DDBJ whole genome shotgun (WGS) entry which is preliminary data.</text>
</comment>
<dbReference type="Gene3D" id="3.90.1140.10">
    <property type="entry name" value="Cyclic phosphodiesterase"/>
    <property type="match status" value="1"/>
</dbReference>
<comment type="similarity">
    <text evidence="2">Belongs to the MAPRE family.</text>
</comment>
<dbReference type="Gene3D" id="1.10.418.10">
    <property type="entry name" value="Calponin-like domain"/>
    <property type="match status" value="1"/>
</dbReference>
<organism evidence="12 13">
    <name type="scientific">Phellinidium pouzarii</name>
    <dbReference type="NCBI Taxonomy" id="167371"/>
    <lineage>
        <taxon>Eukaryota</taxon>
        <taxon>Fungi</taxon>
        <taxon>Dikarya</taxon>
        <taxon>Basidiomycota</taxon>
        <taxon>Agaricomycotina</taxon>
        <taxon>Agaricomycetes</taxon>
        <taxon>Hymenochaetales</taxon>
        <taxon>Hymenochaetaceae</taxon>
        <taxon>Phellinidium</taxon>
    </lineage>
</organism>
<keyword evidence="13" id="KW-1185">Reference proteome</keyword>
<evidence type="ECO:0000313" key="13">
    <source>
        <dbReference type="Proteomes" id="UP000308199"/>
    </source>
</evidence>
<evidence type="ECO:0000256" key="6">
    <source>
        <dbReference type="ARBA" id="ARBA00022776"/>
    </source>
</evidence>
<evidence type="ECO:0000256" key="4">
    <source>
        <dbReference type="ARBA" id="ARBA00022618"/>
    </source>
</evidence>
<dbReference type="PROSITE" id="PS51230">
    <property type="entry name" value="EB1_C"/>
    <property type="match status" value="1"/>
</dbReference>
<dbReference type="Pfam" id="PF10469">
    <property type="entry name" value="AKAP7_NLS"/>
    <property type="match status" value="1"/>
</dbReference>
<dbReference type="FunFam" id="1.10.418.10:FF:000028">
    <property type="entry name" value="RP/EB family microtubule-associated protein"/>
    <property type="match status" value="1"/>
</dbReference>
<dbReference type="GO" id="GO:0035371">
    <property type="term" value="C:microtubule plus-end"/>
    <property type="evidence" value="ECO:0007669"/>
    <property type="project" value="UniProtKB-ARBA"/>
</dbReference>
<evidence type="ECO:0000256" key="8">
    <source>
        <dbReference type="ARBA" id="ARBA00023306"/>
    </source>
</evidence>
<evidence type="ECO:0000256" key="7">
    <source>
        <dbReference type="ARBA" id="ARBA00023212"/>
    </source>
</evidence>
<sequence length="610" mass="67289">MKASLSKGRAGNINNSDQSGRSWRSRGQGHWRQPEKAPNEDKVDAFTAAGNHPQKPISPKLTHFISIPLDHIPVARTAVSSFTSALLAQSPPIRGLEESIVIPARRLHLTLGVMSLAEDEVQDANRNAKAKVPESPKTVSASVSLLQSLRPRILDVLGGATLYIPLTCIDIMKPERGDLAKAHVMFAGPPEDDASSETVNTLRRVCELVSREFIIAGLAVDQKRPLKLHCTLLNTSSRKFQPKNGRRTPFSFADVLASDAFKAISANPTTHLYSSSSNNNISDELQTTNAEAGGRAETHTKPFSSSRDVIRLAKPAIMSGRPTVNNPGRLLGRKVDLGTYAVTKIEICVMGSKGAEGDAITFDARRQHHQHLITFSTMGESRTELIAWLNDLLQVNYTKIEQCGTGGAYCQVMDSIYGDVPMSRVKMNAKHEYEYIANFKIMQNFFKTKKIEKVSMNYSCSHTRREACKMQNAWIKKYWDANYGGQGYDAVARRRSGGNDTPATIAPIGGGLRTSSGPGAHGQVTNEVVQQLRAQLAEMSAHLEGLEKERDFYFAKLRDIEILVQAQSEENEKTNTDDDTLKEIQKILYSTEEGFEVPEGTPTLDEEETF</sequence>
<dbReference type="GO" id="GO:0051010">
    <property type="term" value="F:microtubule plus-end binding"/>
    <property type="evidence" value="ECO:0007669"/>
    <property type="project" value="UniProtKB-ARBA"/>
</dbReference>
<evidence type="ECO:0000256" key="5">
    <source>
        <dbReference type="ARBA" id="ARBA00022701"/>
    </source>
</evidence>
<evidence type="ECO:0000256" key="1">
    <source>
        <dbReference type="ARBA" id="ARBA00004245"/>
    </source>
</evidence>